<keyword evidence="2" id="KW-1185">Reference proteome</keyword>
<dbReference type="Proteomes" id="UP000238205">
    <property type="component" value="Unassembled WGS sequence"/>
</dbReference>
<protein>
    <submittedName>
        <fullName evidence="1">Putative inner membrane protein DUF1819</fullName>
    </submittedName>
</protein>
<dbReference type="InterPro" id="IPR014948">
    <property type="entry name" value="BrxA"/>
</dbReference>
<comment type="caution">
    <text evidence="1">The sequence shown here is derived from an EMBL/GenBank/DDBJ whole genome shotgun (WGS) entry which is preliminary data.</text>
</comment>
<reference evidence="1 2" key="1">
    <citation type="submission" date="2018-03" db="EMBL/GenBank/DDBJ databases">
        <title>Genomic Encyclopedia of Archaeal and Bacterial Type Strains, Phase II (KMG-II): from individual species to whole genera.</title>
        <authorList>
            <person name="Goeker M."/>
        </authorList>
    </citation>
    <scope>NUCLEOTIDE SEQUENCE [LARGE SCALE GENOMIC DNA]</scope>
    <source>
        <strain evidence="1 2">DSM 13175</strain>
    </source>
</reference>
<organism evidence="1 2">
    <name type="scientific">Alkalibacterium olivapovliticus</name>
    <dbReference type="NCBI Taxonomy" id="99907"/>
    <lineage>
        <taxon>Bacteria</taxon>
        <taxon>Bacillati</taxon>
        <taxon>Bacillota</taxon>
        <taxon>Bacilli</taxon>
        <taxon>Lactobacillales</taxon>
        <taxon>Carnobacteriaceae</taxon>
        <taxon>Alkalibacterium</taxon>
    </lineage>
</organism>
<proteinExistence type="predicted"/>
<sequence>MVYLKVLKSFRKERKIVNKKYTTTLNTRPFMYRETKLIASLIDEGLDEDLIKVKVVEDNVLGLQSKDRRNRFYHEIKKRLGHLDDFLFEHFLVSDSQTSKLILLYAISSKDTLFYEWMREVVLDKWLTLDYVIHRHDTLTFFDKKVEQNETVGKWKDSTIERLANAYHQTLVDAEYASSEDEKIRLQRPIIAPDVERYLKRNKEKQLVEVLLGEVMQ</sequence>
<evidence type="ECO:0000313" key="2">
    <source>
        <dbReference type="Proteomes" id="UP000238205"/>
    </source>
</evidence>
<dbReference type="AlphaFoldDB" id="A0A2T0WC42"/>
<dbReference type="EMBL" id="PVTO01000001">
    <property type="protein sequence ID" value="PRY84275.1"/>
    <property type="molecule type" value="Genomic_DNA"/>
</dbReference>
<dbReference type="OrthoDB" id="3078533at2"/>
<accession>A0A2T0WC42</accession>
<evidence type="ECO:0000313" key="1">
    <source>
        <dbReference type="EMBL" id="PRY84275.1"/>
    </source>
</evidence>
<dbReference type="InterPro" id="IPR023137">
    <property type="entry name" value="BrxA_sf"/>
</dbReference>
<dbReference type="Gene3D" id="1.10.3540.10">
    <property type="entry name" value="uncharacterized protein from magnetospirillum magneticum domain"/>
    <property type="match status" value="1"/>
</dbReference>
<name>A0A2T0WC42_9LACT</name>
<gene>
    <name evidence="1" type="ORF">CLV38_101197</name>
</gene>
<dbReference type="Pfam" id="PF08849">
    <property type="entry name" value="BrxA"/>
    <property type="match status" value="1"/>
</dbReference>